<dbReference type="EMBL" id="BMCH01000001">
    <property type="protein sequence ID" value="GGC20381.1"/>
    <property type="molecule type" value="Genomic_DNA"/>
</dbReference>
<proteinExistence type="predicted"/>
<keyword evidence="2" id="KW-1185">Reference proteome</keyword>
<sequence length="87" mass="9191">MPFPESERQLLLAGKGVGPTVLQRIEENGIHCLADLANQTAQALCYRIAAKLGATCWSNSPQARSAIAAAIEIAQSDVHNAGPHKSL</sequence>
<accession>A0ABQ1L6E5</accession>
<evidence type="ECO:0000313" key="2">
    <source>
        <dbReference type="Proteomes" id="UP000637769"/>
    </source>
</evidence>
<comment type="caution">
    <text evidence="1">The sequence shown here is derived from an EMBL/GenBank/DDBJ whole genome shotgun (WGS) entry which is preliminary data.</text>
</comment>
<dbReference type="RefSeq" id="WP_188424725.1">
    <property type="nucleotide sequence ID" value="NZ_BMCH01000001.1"/>
</dbReference>
<organism evidence="1 2">
    <name type="scientific">Asaia siamensis</name>
    <dbReference type="NCBI Taxonomy" id="110479"/>
    <lineage>
        <taxon>Bacteria</taxon>
        <taxon>Pseudomonadati</taxon>
        <taxon>Pseudomonadota</taxon>
        <taxon>Alphaproteobacteria</taxon>
        <taxon>Acetobacterales</taxon>
        <taxon>Acetobacteraceae</taxon>
        <taxon>Asaia</taxon>
    </lineage>
</organism>
<protein>
    <submittedName>
        <fullName evidence="1">Rad51 domain protein</fullName>
    </submittedName>
</protein>
<dbReference type="Proteomes" id="UP000637769">
    <property type="component" value="Unassembled WGS sequence"/>
</dbReference>
<name>A0ABQ1L6E5_9PROT</name>
<reference evidence="2" key="1">
    <citation type="journal article" date="2019" name="Int. J. Syst. Evol. Microbiol.">
        <title>The Global Catalogue of Microorganisms (GCM) 10K type strain sequencing project: providing services to taxonomists for standard genome sequencing and annotation.</title>
        <authorList>
            <consortium name="The Broad Institute Genomics Platform"/>
            <consortium name="The Broad Institute Genome Sequencing Center for Infectious Disease"/>
            <person name="Wu L."/>
            <person name="Ma J."/>
        </authorList>
    </citation>
    <scope>NUCLEOTIDE SEQUENCE [LARGE SCALE GENOMIC DNA]</scope>
    <source>
        <strain evidence="2">CCM 7132</strain>
    </source>
</reference>
<evidence type="ECO:0000313" key="1">
    <source>
        <dbReference type="EMBL" id="GGC20381.1"/>
    </source>
</evidence>
<gene>
    <name evidence="1" type="ORF">GCM10007207_02040</name>
</gene>